<dbReference type="Proteomes" id="UP000285317">
    <property type="component" value="Chromosome"/>
</dbReference>
<keyword evidence="2" id="KW-0812">Transmembrane</keyword>
<protein>
    <recommendedName>
        <fullName evidence="5">O-antigen ligase domain-containing protein</fullName>
    </recommendedName>
</protein>
<evidence type="ECO:0000313" key="4">
    <source>
        <dbReference type="Proteomes" id="UP000285317"/>
    </source>
</evidence>
<accession>A0A3Q9UXQ0</accession>
<feature type="region of interest" description="Disordered" evidence="1">
    <location>
        <begin position="417"/>
        <end position="458"/>
    </location>
</feature>
<evidence type="ECO:0000256" key="1">
    <source>
        <dbReference type="SAM" id="MobiDB-lite"/>
    </source>
</evidence>
<dbReference type="AlphaFoldDB" id="A0A3Q9UXQ0"/>
<feature type="transmembrane region" description="Helical" evidence="2">
    <location>
        <begin position="218"/>
        <end position="247"/>
    </location>
</feature>
<feature type="transmembrane region" description="Helical" evidence="2">
    <location>
        <begin position="139"/>
        <end position="162"/>
    </location>
</feature>
<feature type="transmembrane region" description="Helical" evidence="2">
    <location>
        <begin position="334"/>
        <end position="359"/>
    </location>
</feature>
<feature type="transmembrane region" description="Helical" evidence="2">
    <location>
        <begin position="253"/>
        <end position="272"/>
    </location>
</feature>
<evidence type="ECO:0000313" key="3">
    <source>
        <dbReference type="EMBL" id="AZZ51154.1"/>
    </source>
</evidence>
<dbReference type="EMBL" id="CP028137">
    <property type="protein sequence ID" value="AZZ51154.1"/>
    <property type="molecule type" value="Genomic_DNA"/>
</dbReference>
<evidence type="ECO:0008006" key="5">
    <source>
        <dbReference type="Google" id="ProtNLM"/>
    </source>
</evidence>
<dbReference type="RefSeq" id="WP_127886188.1">
    <property type="nucleotide sequence ID" value="NZ_CP028137.1"/>
</dbReference>
<keyword evidence="2" id="KW-1133">Transmembrane helix</keyword>
<proteinExistence type="predicted"/>
<sequence length="458" mass="47881">MNQLIFWIGLSLVLSLFLASRLRLLIAVSVGLYVLLPTIAASLVVGNPAGVPGIHPASWLALVGIAVQALLHLEETVRVALRYKLLIAAGSIMTVAAVLFTFNASGDGGLGLIVNQIVAPFALFILVRIELSRRVSSGLFLARTVVALGAIEAMTAIAVRLGLITQPFDMQLSGYSWYEVPFVRALGTLDHPLALSLLMTMCIALLPSVRSSIAQVSLGIAFLATIFLTESRTGLLLGAVGLLLVMVRRGASLGARLAALGAMAGALLVYLNSTFATGLAEKLVDDTGSANARTLAVQAILGDWAEYGVVGTGSGSSFDVARSLGLRTSFENPFLMYMVDFGLLSTFVYFGAMTLAVLWRGARVTPGGQVAGVLVLLAVQTYSSVASNTSAGALLWLAVAFAARDMITTRPTENIVDTPLSSRRLGPGRPAGRSGSAARVPPTPARGGAKSARAGWTR</sequence>
<reference evidence="3 4" key="1">
    <citation type="submission" date="2018-03" db="EMBL/GenBank/DDBJ databases">
        <title>Bacteriophage NCPPB3778 and a type I-E CRISPR drive the evolution of the US Biological Select Agent, Rathayibacter toxicus.</title>
        <authorList>
            <person name="Davis E.W.II."/>
            <person name="Tabima J.F."/>
            <person name="Weisberg A.J."/>
            <person name="Dantas Lopes L."/>
            <person name="Wiseman M.S."/>
            <person name="Wiseman M.S."/>
            <person name="Pupko T."/>
            <person name="Belcher M.S."/>
            <person name="Sechler A.J."/>
            <person name="Tancos M.A."/>
            <person name="Schroeder B.K."/>
            <person name="Murray T.D."/>
            <person name="Luster D.G."/>
            <person name="Schneider W.L."/>
            <person name="Rogers E."/>
            <person name="Andreote F.D."/>
            <person name="Grunwald N.J."/>
            <person name="Putnam M.L."/>
            <person name="Chang J.H."/>
        </authorList>
    </citation>
    <scope>NUCLEOTIDE SEQUENCE [LARGE SCALE GENOMIC DNA]</scope>
    <source>
        <strain evidence="3 4">DSM 15932</strain>
    </source>
</reference>
<organism evidence="3 4">
    <name type="scientific">Rathayibacter festucae DSM 15932</name>
    <dbReference type="NCBI Taxonomy" id="1328866"/>
    <lineage>
        <taxon>Bacteria</taxon>
        <taxon>Bacillati</taxon>
        <taxon>Actinomycetota</taxon>
        <taxon>Actinomycetes</taxon>
        <taxon>Micrococcales</taxon>
        <taxon>Microbacteriaceae</taxon>
        <taxon>Rathayibacter</taxon>
    </lineage>
</organism>
<evidence type="ECO:0000256" key="2">
    <source>
        <dbReference type="SAM" id="Phobius"/>
    </source>
</evidence>
<feature type="transmembrane region" description="Helical" evidence="2">
    <location>
        <begin position="108"/>
        <end position="127"/>
    </location>
</feature>
<keyword evidence="2" id="KW-0472">Membrane</keyword>
<feature type="transmembrane region" description="Helical" evidence="2">
    <location>
        <begin position="51"/>
        <end position="71"/>
    </location>
</feature>
<dbReference type="KEGG" id="rfs:C1I64_03250"/>
<name>A0A3Q9UXQ0_9MICO</name>
<gene>
    <name evidence="3" type="ORF">C1I64_03250</name>
</gene>
<feature type="transmembrane region" description="Helical" evidence="2">
    <location>
        <begin position="83"/>
        <end position="102"/>
    </location>
</feature>